<keyword evidence="2" id="KW-1185">Reference proteome</keyword>
<evidence type="ECO:0000256" key="1">
    <source>
        <dbReference type="SAM" id="Coils"/>
    </source>
</evidence>
<sequence>MRNNFDKATKAALEKQQENMELKNELMGARDEIRKLNERLRQEQVANDKLKEEKAELQRLKQQLAKMLS</sequence>
<dbReference type="AlphaFoldDB" id="A0A914R3D9"/>
<evidence type="ECO:0000313" key="2">
    <source>
        <dbReference type="Proteomes" id="UP000887578"/>
    </source>
</evidence>
<keyword evidence="1" id="KW-0175">Coiled coil</keyword>
<proteinExistence type="predicted"/>
<dbReference type="WBParaSite" id="PDA_v2.g5961.t1">
    <property type="protein sequence ID" value="PDA_v2.g5961.t1"/>
    <property type="gene ID" value="PDA_v2.g5961"/>
</dbReference>
<name>A0A914R3D9_9BILA</name>
<dbReference type="Proteomes" id="UP000887578">
    <property type="component" value="Unplaced"/>
</dbReference>
<organism evidence="2 3">
    <name type="scientific">Panagrolaimus davidi</name>
    <dbReference type="NCBI Taxonomy" id="227884"/>
    <lineage>
        <taxon>Eukaryota</taxon>
        <taxon>Metazoa</taxon>
        <taxon>Ecdysozoa</taxon>
        <taxon>Nematoda</taxon>
        <taxon>Chromadorea</taxon>
        <taxon>Rhabditida</taxon>
        <taxon>Tylenchina</taxon>
        <taxon>Panagrolaimomorpha</taxon>
        <taxon>Panagrolaimoidea</taxon>
        <taxon>Panagrolaimidae</taxon>
        <taxon>Panagrolaimus</taxon>
    </lineage>
</organism>
<reference evidence="3" key="1">
    <citation type="submission" date="2022-11" db="UniProtKB">
        <authorList>
            <consortium name="WormBaseParasite"/>
        </authorList>
    </citation>
    <scope>IDENTIFICATION</scope>
</reference>
<feature type="coiled-coil region" evidence="1">
    <location>
        <begin position="5"/>
        <end position="67"/>
    </location>
</feature>
<evidence type="ECO:0000313" key="3">
    <source>
        <dbReference type="WBParaSite" id="PDA_v2.g5961.t1"/>
    </source>
</evidence>
<protein>
    <submittedName>
        <fullName evidence="3">Uncharacterized protein</fullName>
    </submittedName>
</protein>
<accession>A0A914R3D9</accession>